<sequence length="145" mass="15020">MNASFADTVRVRTAVVGQPHDVCDTVRELTLQALEPTEALWRPDLVEVVEVAGEICVELRGPLGVFARAHGCRTVGAHSRRHLDRQLATVVLVRHADGASAEAAAADGADAGLIAGGPATTSSTARNHLAELVHSVISTSDAAAA</sequence>
<comment type="caution">
    <text evidence="1">The sequence shown here is derived from an EMBL/GenBank/DDBJ whole genome shotgun (WGS) entry which is preliminary data.</text>
</comment>
<name>A0A839NEX2_9MICO</name>
<dbReference type="RefSeq" id="WP_183321579.1">
    <property type="nucleotide sequence ID" value="NZ_JACHVQ010000002.1"/>
</dbReference>
<evidence type="ECO:0000313" key="2">
    <source>
        <dbReference type="Proteomes" id="UP000559182"/>
    </source>
</evidence>
<evidence type="ECO:0000313" key="1">
    <source>
        <dbReference type="EMBL" id="MBB2893241.1"/>
    </source>
</evidence>
<gene>
    <name evidence="1" type="ORF">FHU39_003259</name>
</gene>
<accession>A0A839NEX2</accession>
<reference evidence="1 2" key="1">
    <citation type="submission" date="2020-08" db="EMBL/GenBank/DDBJ databases">
        <title>Sequencing the genomes of 1000 actinobacteria strains.</title>
        <authorList>
            <person name="Klenk H.-P."/>
        </authorList>
    </citation>
    <scope>NUCLEOTIDE SEQUENCE [LARGE SCALE GENOMIC DNA]</scope>
    <source>
        <strain evidence="1 2">DSM 105369</strain>
    </source>
</reference>
<keyword evidence="2" id="KW-1185">Reference proteome</keyword>
<dbReference type="AlphaFoldDB" id="A0A839NEX2"/>
<proteinExistence type="predicted"/>
<dbReference type="EMBL" id="JACHVQ010000002">
    <property type="protein sequence ID" value="MBB2893241.1"/>
    <property type="molecule type" value="Genomic_DNA"/>
</dbReference>
<dbReference type="Proteomes" id="UP000559182">
    <property type="component" value="Unassembled WGS sequence"/>
</dbReference>
<organism evidence="1 2">
    <name type="scientific">Flexivirga oryzae</name>
    <dbReference type="NCBI Taxonomy" id="1794944"/>
    <lineage>
        <taxon>Bacteria</taxon>
        <taxon>Bacillati</taxon>
        <taxon>Actinomycetota</taxon>
        <taxon>Actinomycetes</taxon>
        <taxon>Micrococcales</taxon>
        <taxon>Dermacoccaceae</taxon>
        <taxon>Flexivirga</taxon>
    </lineage>
</organism>
<protein>
    <submittedName>
        <fullName evidence="1">Uncharacterized protein</fullName>
    </submittedName>
</protein>